<dbReference type="EMBL" id="CAJHNH020000558">
    <property type="protein sequence ID" value="CAG5118489.1"/>
    <property type="molecule type" value="Genomic_DNA"/>
</dbReference>
<keyword evidence="1" id="KW-0862">Zinc</keyword>
<feature type="region of interest" description="Disordered" evidence="2">
    <location>
        <begin position="1"/>
        <end position="31"/>
    </location>
</feature>
<evidence type="ECO:0000256" key="2">
    <source>
        <dbReference type="SAM" id="MobiDB-lite"/>
    </source>
</evidence>
<evidence type="ECO:0000313" key="4">
    <source>
        <dbReference type="EMBL" id="CAG5118489.1"/>
    </source>
</evidence>
<evidence type="ECO:0000256" key="1">
    <source>
        <dbReference type="PROSITE-ProRule" id="PRU00047"/>
    </source>
</evidence>
<name>A0A8S3Z7J3_9EUPU</name>
<accession>A0A8S3Z7J3</accession>
<dbReference type="EMBL" id="CAJHNH020001524">
    <property type="protein sequence ID" value="CAG5123446.1"/>
    <property type="molecule type" value="Genomic_DNA"/>
</dbReference>
<comment type="caution">
    <text evidence="6">The sequence shown here is derived from an EMBL/GenBank/DDBJ whole genome shotgun (WGS) entry which is preliminary data.</text>
</comment>
<dbReference type="PROSITE" id="PS50158">
    <property type="entry name" value="ZF_CCHC"/>
    <property type="match status" value="1"/>
</dbReference>
<evidence type="ECO:0000313" key="7">
    <source>
        <dbReference type="EMBL" id="CAG5131610.1"/>
    </source>
</evidence>
<feature type="domain" description="CCHC-type" evidence="3">
    <location>
        <begin position="283"/>
        <end position="299"/>
    </location>
</feature>
<organism evidence="6 8">
    <name type="scientific">Candidula unifasciata</name>
    <dbReference type="NCBI Taxonomy" id="100452"/>
    <lineage>
        <taxon>Eukaryota</taxon>
        <taxon>Metazoa</taxon>
        <taxon>Spiralia</taxon>
        <taxon>Lophotrochozoa</taxon>
        <taxon>Mollusca</taxon>
        <taxon>Gastropoda</taxon>
        <taxon>Heterobranchia</taxon>
        <taxon>Euthyneura</taxon>
        <taxon>Panpulmonata</taxon>
        <taxon>Eupulmonata</taxon>
        <taxon>Stylommatophora</taxon>
        <taxon>Helicina</taxon>
        <taxon>Helicoidea</taxon>
        <taxon>Geomitridae</taxon>
        <taxon>Candidula</taxon>
    </lineage>
</organism>
<proteinExistence type="predicted"/>
<gene>
    <name evidence="6" type="ORF">CUNI_LOCUS11035</name>
    <name evidence="7" type="ORF">CUNI_LOCUS17168</name>
    <name evidence="4" type="ORF">CUNI_LOCUS4047</name>
    <name evidence="5" type="ORF">CUNI_LOCUS9004</name>
</gene>
<reference evidence="6" key="1">
    <citation type="submission" date="2021-04" db="EMBL/GenBank/DDBJ databases">
        <authorList>
            <consortium name="Molecular Ecology Group"/>
        </authorList>
    </citation>
    <scope>NUCLEOTIDE SEQUENCE</scope>
</reference>
<evidence type="ECO:0000313" key="5">
    <source>
        <dbReference type="EMBL" id="CAG5123446.1"/>
    </source>
</evidence>
<dbReference type="EMBL" id="CAJHNH020004775">
    <property type="protein sequence ID" value="CAG5131610.1"/>
    <property type="molecule type" value="Genomic_DNA"/>
</dbReference>
<keyword evidence="1" id="KW-0863">Zinc-finger</keyword>
<evidence type="ECO:0000259" key="3">
    <source>
        <dbReference type="PROSITE" id="PS50158"/>
    </source>
</evidence>
<evidence type="ECO:0000313" key="8">
    <source>
        <dbReference type="Proteomes" id="UP000678393"/>
    </source>
</evidence>
<protein>
    <recommendedName>
        <fullName evidence="3">CCHC-type domain-containing protein</fullName>
    </recommendedName>
</protein>
<dbReference type="Proteomes" id="UP000678393">
    <property type="component" value="Unassembled WGS sequence"/>
</dbReference>
<dbReference type="OrthoDB" id="6132286at2759"/>
<dbReference type="InterPro" id="IPR001878">
    <property type="entry name" value="Znf_CCHC"/>
</dbReference>
<dbReference type="GO" id="GO:0008270">
    <property type="term" value="F:zinc ion binding"/>
    <property type="evidence" value="ECO:0007669"/>
    <property type="project" value="UniProtKB-KW"/>
</dbReference>
<dbReference type="EMBL" id="CAJHNH020002068">
    <property type="protein sequence ID" value="CAG5125477.1"/>
    <property type="molecule type" value="Genomic_DNA"/>
</dbReference>
<keyword evidence="8" id="KW-1185">Reference proteome</keyword>
<keyword evidence="1" id="KW-0479">Metal-binding</keyword>
<dbReference type="GO" id="GO:0003676">
    <property type="term" value="F:nucleic acid binding"/>
    <property type="evidence" value="ECO:0007669"/>
    <property type="project" value="InterPro"/>
</dbReference>
<sequence>MSQRSTRSGAREGQEEPPSLTLGTNDSHPVYAPSHELAETVRYVVLPTRRNIRTFGSPGGPSIEEYLREVKAVWRACAVGTADKLDVVLDSITPTVRREVKLHCSDDDPEAMLEAMLKIYGEHKSLQEQMAVFYTTKQGSKESVMEFSHRLHAAFEAITDAQSSGGVTVMTQQVLRDQFIAELRNELTKRMLKERVLQEPSLTFLAARDYALRWANINNELHLQSRGRDINCAVVSQTEPSVSGPSTRALEDKIDSLSKELSLLRAHVAGTRYDTRPRQRVIRCARCGGLGHLQSRCRQAIN</sequence>
<evidence type="ECO:0000313" key="6">
    <source>
        <dbReference type="EMBL" id="CAG5125477.1"/>
    </source>
</evidence>
<dbReference type="AlphaFoldDB" id="A0A8S3Z7J3"/>